<evidence type="ECO:0008006" key="3">
    <source>
        <dbReference type="Google" id="ProtNLM"/>
    </source>
</evidence>
<protein>
    <recommendedName>
        <fullName evidence="3">DUF3331 domain-containing protein</fullName>
    </recommendedName>
</protein>
<keyword evidence="2" id="KW-1185">Reference proteome</keyword>
<evidence type="ECO:0000313" key="2">
    <source>
        <dbReference type="Proteomes" id="UP000325811"/>
    </source>
</evidence>
<dbReference type="AlphaFoldDB" id="A0A5Q4Z8C7"/>
<gene>
    <name evidence="1" type="ORF">PDMSB3_1099</name>
</gene>
<evidence type="ECO:0000313" key="1">
    <source>
        <dbReference type="EMBL" id="VVD27561.1"/>
    </source>
</evidence>
<dbReference type="Proteomes" id="UP000325811">
    <property type="component" value="Chromosome I"/>
</dbReference>
<reference evidence="1 2" key="1">
    <citation type="submission" date="2019-08" db="EMBL/GenBank/DDBJ databases">
        <authorList>
            <person name="Herpell B J."/>
        </authorList>
    </citation>
    <scope>NUCLEOTIDE SEQUENCE [LARGE SCALE GENOMIC DNA]</scope>
    <source>
        <strain evidence="2">Msb3</strain>
    </source>
</reference>
<dbReference type="InterPro" id="IPR021769">
    <property type="entry name" value="DUF3331"/>
</dbReference>
<dbReference type="EMBL" id="LR699553">
    <property type="protein sequence ID" value="VVD27561.1"/>
    <property type="molecule type" value="Genomic_DNA"/>
</dbReference>
<sequence length="139" mass="15606">MRFLENQRDPWGHLLGELRVFSKGGQQDTTRRFSATQVVLGARTIYTPSPELVVNIVERTGPTSATVTWNEPSCRYGYQTWRAAISRLSGVCVISGKVIRRGDLVFKPQVRPIPLNAHAMILQSVVDRLAPLLEEDESE</sequence>
<dbReference type="RefSeq" id="WP_165185272.1">
    <property type="nucleotide sequence ID" value="NZ_LR699553.1"/>
</dbReference>
<organism evidence="1 2">
    <name type="scientific">Paraburkholderia dioscoreae</name>
    <dbReference type="NCBI Taxonomy" id="2604047"/>
    <lineage>
        <taxon>Bacteria</taxon>
        <taxon>Pseudomonadati</taxon>
        <taxon>Pseudomonadota</taxon>
        <taxon>Betaproteobacteria</taxon>
        <taxon>Burkholderiales</taxon>
        <taxon>Burkholderiaceae</taxon>
        <taxon>Paraburkholderia</taxon>
    </lineage>
</organism>
<proteinExistence type="predicted"/>
<accession>A0A5Q4Z8C7</accession>
<dbReference type="KEGG" id="pdio:PDMSB3_1099"/>
<dbReference type="Pfam" id="PF11811">
    <property type="entry name" value="DUF3331"/>
    <property type="match status" value="1"/>
</dbReference>
<name>A0A5Q4Z8C7_9BURK</name>